<reference evidence="3 4" key="1">
    <citation type="submission" date="2020-08" db="EMBL/GenBank/DDBJ databases">
        <title>Genome sequence of Thermomonas brevis KACC 16975T.</title>
        <authorList>
            <person name="Hyun D.-W."/>
            <person name="Bae J.-W."/>
        </authorList>
    </citation>
    <scope>NUCLEOTIDE SEQUENCE [LARGE SCALE GENOMIC DNA]</scope>
    <source>
        <strain evidence="3 4">KACC 16975</strain>
    </source>
</reference>
<dbReference type="SUPFAM" id="SSF143422">
    <property type="entry name" value="Transposase IS200-like"/>
    <property type="match status" value="1"/>
</dbReference>
<evidence type="ECO:0000259" key="2">
    <source>
        <dbReference type="SMART" id="SM01321"/>
    </source>
</evidence>
<evidence type="ECO:0000313" key="3">
    <source>
        <dbReference type="EMBL" id="QNN46534.1"/>
    </source>
</evidence>
<feature type="compositionally biased region" description="Polar residues" evidence="1">
    <location>
        <begin position="235"/>
        <end position="246"/>
    </location>
</feature>
<gene>
    <name evidence="3" type="ORF">H9L17_15455</name>
</gene>
<dbReference type="InterPro" id="IPR036515">
    <property type="entry name" value="Transposase_17_sf"/>
</dbReference>
<dbReference type="EMBL" id="CP060711">
    <property type="protein sequence ID" value="QNN46534.1"/>
    <property type="molecule type" value="Genomic_DNA"/>
</dbReference>
<proteinExistence type="predicted"/>
<feature type="region of interest" description="Disordered" evidence="1">
    <location>
        <begin position="212"/>
        <end position="246"/>
    </location>
</feature>
<dbReference type="RefSeq" id="WP_187570298.1">
    <property type="nucleotide sequence ID" value="NZ_CP060711.1"/>
</dbReference>
<dbReference type="KEGG" id="tbv:H9L17_15455"/>
<dbReference type="GO" id="GO:0003677">
    <property type="term" value="F:DNA binding"/>
    <property type="evidence" value="ECO:0007669"/>
    <property type="project" value="InterPro"/>
</dbReference>
<evidence type="ECO:0000313" key="4">
    <source>
        <dbReference type="Proteomes" id="UP000515977"/>
    </source>
</evidence>
<organism evidence="3 4">
    <name type="scientific">Thermomonas brevis</name>
    <dbReference type="NCBI Taxonomy" id="215691"/>
    <lineage>
        <taxon>Bacteria</taxon>
        <taxon>Pseudomonadati</taxon>
        <taxon>Pseudomonadota</taxon>
        <taxon>Gammaproteobacteria</taxon>
        <taxon>Lysobacterales</taxon>
        <taxon>Lysobacteraceae</taxon>
        <taxon>Thermomonas</taxon>
    </lineage>
</organism>
<feature type="domain" description="Transposase IS200-like" evidence="2">
    <location>
        <begin position="9"/>
        <end position="124"/>
    </location>
</feature>
<accession>A0A7G9QT59</accession>
<protein>
    <submittedName>
        <fullName evidence="3">Transposase</fullName>
    </submittedName>
</protein>
<dbReference type="Pfam" id="PF01797">
    <property type="entry name" value="Y1_Tnp"/>
    <property type="match status" value="1"/>
</dbReference>
<dbReference type="GO" id="GO:0004803">
    <property type="term" value="F:transposase activity"/>
    <property type="evidence" value="ECO:0007669"/>
    <property type="project" value="InterPro"/>
</dbReference>
<dbReference type="Gene3D" id="3.30.70.1290">
    <property type="entry name" value="Transposase IS200-like"/>
    <property type="match status" value="1"/>
</dbReference>
<dbReference type="Proteomes" id="UP000515977">
    <property type="component" value="Chromosome"/>
</dbReference>
<dbReference type="SMART" id="SM01321">
    <property type="entry name" value="Y1_Tnp"/>
    <property type="match status" value="1"/>
</dbReference>
<sequence>MPRPPRIDLPGIPHHVVQRGNDRQPCFFTEADHLCYHTLLREAALSEGCAVHAYVLMTNHVHLLLTPQHPHAVSRTLQSLGRRYVRYINDTHHRSGTLWEGRYKASLVGDGDYLMHCHRYIELNPLRAAMIADPGEYRWSSHHALAFGDADPLVHPHSAYLALSDDPATRQRLYRDMVMVAVNPDDIDAIRLHLQRQHAYGSERFRQAIERQLGRSVGPQKIGRPRKAEEDQRPSLEQTQLSLGKP</sequence>
<evidence type="ECO:0000256" key="1">
    <source>
        <dbReference type="SAM" id="MobiDB-lite"/>
    </source>
</evidence>
<dbReference type="PANTHER" id="PTHR34322:SF2">
    <property type="entry name" value="TRANSPOSASE IS200-LIKE DOMAIN-CONTAINING PROTEIN"/>
    <property type="match status" value="1"/>
</dbReference>
<dbReference type="GO" id="GO:0006313">
    <property type="term" value="P:DNA transposition"/>
    <property type="evidence" value="ECO:0007669"/>
    <property type="project" value="InterPro"/>
</dbReference>
<keyword evidence="4" id="KW-1185">Reference proteome</keyword>
<name>A0A7G9QT59_9GAMM</name>
<dbReference type="InterPro" id="IPR002686">
    <property type="entry name" value="Transposase_17"/>
</dbReference>
<dbReference type="PANTHER" id="PTHR34322">
    <property type="entry name" value="TRANSPOSASE, Y1_TNP DOMAIN-CONTAINING"/>
    <property type="match status" value="1"/>
</dbReference>
<dbReference type="AlphaFoldDB" id="A0A7G9QT59"/>